<keyword evidence="1" id="KW-0472">Membrane</keyword>
<feature type="transmembrane region" description="Helical" evidence="1">
    <location>
        <begin position="77"/>
        <end position="95"/>
    </location>
</feature>
<comment type="caution">
    <text evidence="2">The sequence shown here is derived from an EMBL/GenBank/DDBJ whole genome shotgun (WGS) entry which is preliminary data.</text>
</comment>
<keyword evidence="1" id="KW-1133">Transmembrane helix</keyword>
<evidence type="ECO:0008006" key="4">
    <source>
        <dbReference type="Google" id="ProtNLM"/>
    </source>
</evidence>
<accession>A0A420XHU8</accession>
<protein>
    <recommendedName>
        <fullName evidence="4">DUF1640 domain-containing protein</fullName>
    </recommendedName>
</protein>
<proteinExistence type="predicted"/>
<organism evidence="2 3">
    <name type="scientific">Otariodibacter oris</name>
    <dbReference type="NCBI Taxonomy" id="1032623"/>
    <lineage>
        <taxon>Bacteria</taxon>
        <taxon>Pseudomonadati</taxon>
        <taxon>Pseudomonadota</taxon>
        <taxon>Gammaproteobacteria</taxon>
        <taxon>Pasteurellales</taxon>
        <taxon>Pasteurellaceae</taxon>
        <taxon>Otariodibacter</taxon>
    </lineage>
</organism>
<keyword evidence="3" id="KW-1185">Reference proteome</keyword>
<reference evidence="2 3" key="1">
    <citation type="submission" date="2018-10" db="EMBL/GenBank/DDBJ databases">
        <title>Genomic Encyclopedia of Type Strains, Phase IV (KMG-IV): sequencing the most valuable type-strain genomes for metagenomic binning, comparative biology and taxonomic classification.</title>
        <authorList>
            <person name="Goeker M."/>
        </authorList>
    </citation>
    <scope>NUCLEOTIDE SEQUENCE [LARGE SCALE GENOMIC DNA]</scope>
    <source>
        <strain evidence="2 3">DSM 23800</strain>
    </source>
</reference>
<dbReference type="EMBL" id="RBJC01000004">
    <property type="protein sequence ID" value="RKR76905.1"/>
    <property type="molecule type" value="Genomic_DNA"/>
</dbReference>
<dbReference type="Proteomes" id="UP000280099">
    <property type="component" value="Unassembled WGS sequence"/>
</dbReference>
<dbReference type="OrthoDB" id="5680004at2"/>
<evidence type="ECO:0000256" key="1">
    <source>
        <dbReference type="SAM" id="Phobius"/>
    </source>
</evidence>
<evidence type="ECO:0000313" key="2">
    <source>
        <dbReference type="EMBL" id="RKR76905.1"/>
    </source>
</evidence>
<name>A0A420XHU8_9PAST</name>
<keyword evidence="1" id="KW-0812">Transmembrane</keyword>
<gene>
    <name evidence="2" type="ORF">DES31_0214</name>
</gene>
<dbReference type="RefSeq" id="WP_121121132.1">
    <property type="nucleotide sequence ID" value="NZ_CP016604.1"/>
</dbReference>
<sequence length="96" mass="10797">MEHTVNIRFDKLRFVKKLQEANQSPEMAEAFADALDEALEQSQSQLATKADLKELKSEIKNDMSQLEVRLTASMYKMAGFILAGVGVLMGLMKFIN</sequence>
<dbReference type="AlphaFoldDB" id="A0A420XHU8"/>
<evidence type="ECO:0000313" key="3">
    <source>
        <dbReference type="Proteomes" id="UP000280099"/>
    </source>
</evidence>